<sequence>MSSPESVASYYRLHVFVCTHQRPAEEARRGCGDRGSAAARDHLKRRAKELGLGEVRINNAGCLGRCALGPVLVIYPDAAWYRFDSIADIDEILDRHLGRGERVERLLLDGPVTPVLTA</sequence>
<dbReference type="Proteomes" id="UP001597296">
    <property type="component" value="Unassembled WGS sequence"/>
</dbReference>
<evidence type="ECO:0000313" key="1">
    <source>
        <dbReference type="EMBL" id="MFD2232696.1"/>
    </source>
</evidence>
<dbReference type="Gene3D" id="3.40.30.10">
    <property type="entry name" value="Glutaredoxin"/>
    <property type="match status" value="1"/>
</dbReference>
<protein>
    <submittedName>
        <fullName evidence="1">Ferredoxin</fullName>
    </submittedName>
</protein>
<gene>
    <name evidence="1" type="ORF">ACFSNB_02635</name>
</gene>
<dbReference type="CDD" id="cd02980">
    <property type="entry name" value="TRX_Fd_family"/>
    <property type="match status" value="1"/>
</dbReference>
<dbReference type="RefSeq" id="WP_377314241.1">
    <property type="nucleotide sequence ID" value="NZ_JBHUIY010000003.1"/>
</dbReference>
<keyword evidence="2" id="KW-1185">Reference proteome</keyword>
<dbReference type="InterPro" id="IPR036249">
    <property type="entry name" value="Thioredoxin-like_sf"/>
</dbReference>
<organism evidence="1 2">
    <name type="scientific">Phaeospirillum tilakii</name>
    <dbReference type="NCBI Taxonomy" id="741673"/>
    <lineage>
        <taxon>Bacteria</taxon>
        <taxon>Pseudomonadati</taxon>
        <taxon>Pseudomonadota</taxon>
        <taxon>Alphaproteobacteria</taxon>
        <taxon>Rhodospirillales</taxon>
        <taxon>Rhodospirillaceae</taxon>
        <taxon>Phaeospirillum</taxon>
    </lineage>
</organism>
<dbReference type="EMBL" id="JBHUIY010000003">
    <property type="protein sequence ID" value="MFD2232696.1"/>
    <property type="molecule type" value="Genomic_DNA"/>
</dbReference>
<comment type="caution">
    <text evidence="1">The sequence shown here is derived from an EMBL/GenBank/DDBJ whole genome shotgun (WGS) entry which is preliminary data.</text>
</comment>
<proteinExistence type="predicted"/>
<reference evidence="2" key="1">
    <citation type="journal article" date="2019" name="Int. J. Syst. Evol. Microbiol.">
        <title>The Global Catalogue of Microorganisms (GCM) 10K type strain sequencing project: providing services to taxonomists for standard genome sequencing and annotation.</title>
        <authorList>
            <consortium name="The Broad Institute Genomics Platform"/>
            <consortium name="The Broad Institute Genome Sequencing Center for Infectious Disease"/>
            <person name="Wu L."/>
            <person name="Ma J."/>
        </authorList>
    </citation>
    <scope>NUCLEOTIDE SEQUENCE [LARGE SCALE GENOMIC DNA]</scope>
    <source>
        <strain evidence="2">KCTC 15012</strain>
    </source>
</reference>
<accession>A0ABW5C704</accession>
<dbReference type="SUPFAM" id="SSF52833">
    <property type="entry name" value="Thioredoxin-like"/>
    <property type="match status" value="1"/>
</dbReference>
<evidence type="ECO:0000313" key="2">
    <source>
        <dbReference type="Proteomes" id="UP001597296"/>
    </source>
</evidence>
<name>A0ABW5C704_9PROT</name>